<reference evidence="1" key="1">
    <citation type="submission" date="2022-11" db="EMBL/GenBank/DDBJ databases">
        <title>Chromosomal genome sequence assembly and mating type (MAT) locus characterization of the leprose asexual lichenized fungus Lepraria neglecta (Nyl.) Erichsen.</title>
        <authorList>
            <person name="Allen J.L."/>
            <person name="Pfeffer B."/>
        </authorList>
    </citation>
    <scope>NUCLEOTIDE SEQUENCE</scope>
    <source>
        <strain evidence="1">Allen 5258</strain>
    </source>
</reference>
<organism evidence="1 2">
    <name type="scientific">Lepraria neglecta</name>
    <dbReference type="NCBI Taxonomy" id="209136"/>
    <lineage>
        <taxon>Eukaryota</taxon>
        <taxon>Fungi</taxon>
        <taxon>Dikarya</taxon>
        <taxon>Ascomycota</taxon>
        <taxon>Pezizomycotina</taxon>
        <taxon>Lecanoromycetes</taxon>
        <taxon>OSLEUM clade</taxon>
        <taxon>Lecanoromycetidae</taxon>
        <taxon>Lecanorales</taxon>
        <taxon>Lecanorineae</taxon>
        <taxon>Stereocaulaceae</taxon>
        <taxon>Lepraria</taxon>
    </lineage>
</organism>
<protein>
    <submittedName>
        <fullName evidence="1">Uncharacterized protein</fullName>
    </submittedName>
</protein>
<sequence>MIDYNMTVLHTPSTKRVKAKLPDRYQDAFDDEVARWVQEGHTQDEIEAHYVTHGPKDPEVNSYAGLRDVSQPMQDSLAAAQRRTRCAHRHVRQYVSKTENTGVESDGHSKKLTEHPRHPIADVLPTHTFNPPDHGISQHLRFDAELGQLYQQGYAEAQVEQYYALRRGPQSFDAEYLNYHPTDPQERQAHLEAQD</sequence>
<name>A0AAD9ZE53_9LECA</name>
<comment type="caution">
    <text evidence="1">The sequence shown here is derived from an EMBL/GenBank/DDBJ whole genome shotgun (WGS) entry which is preliminary data.</text>
</comment>
<dbReference type="Proteomes" id="UP001276659">
    <property type="component" value="Unassembled WGS sequence"/>
</dbReference>
<proteinExistence type="predicted"/>
<accession>A0AAD9ZE53</accession>
<keyword evidence="2" id="KW-1185">Reference proteome</keyword>
<dbReference type="AlphaFoldDB" id="A0AAD9ZE53"/>
<dbReference type="EMBL" id="JASNWA010000004">
    <property type="protein sequence ID" value="KAK3176627.1"/>
    <property type="molecule type" value="Genomic_DNA"/>
</dbReference>
<gene>
    <name evidence="1" type="ORF">OEA41_007950</name>
</gene>
<evidence type="ECO:0000313" key="1">
    <source>
        <dbReference type="EMBL" id="KAK3176627.1"/>
    </source>
</evidence>
<evidence type="ECO:0000313" key="2">
    <source>
        <dbReference type="Proteomes" id="UP001276659"/>
    </source>
</evidence>